<gene>
    <name evidence="8" type="primary">vapC</name>
    <name evidence="10" type="ORF">BN77_p10938</name>
</gene>
<evidence type="ECO:0000256" key="2">
    <source>
        <dbReference type="ARBA" id="ARBA00022649"/>
    </source>
</evidence>
<reference evidence="10 11" key="1">
    <citation type="journal article" date="2013" name="Genome Announc.">
        <title>Draft Genome Sequence of Rhizobium mesoamericanum STM3625, a Nitrogen-Fixing Symbiont of Mimosa pudica Isolated in French Guiana (South America).</title>
        <authorList>
            <person name="Moulin L."/>
            <person name="Mornico D."/>
            <person name="Melkonian R."/>
            <person name="Klonowska A."/>
        </authorList>
    </citation>
    <scope>NUCLEOTIDE SEQUENCE [LARGE SCALE GENOMIC DNA]</scope>
    <source>
        <strain evidence="10 11">STM3625</strain>
    </source>
</reference>
<keyword evidence="4 8" id="KW-0479">Metal-binding</keyword>
<dbReference type="GO" id="GO:0004540">
    <property type="term" value="F:RNA nuclease activity"/>
    <property type="evidence" value="ECO:0007669"/>
    <property type="project" value="InterPro"/>
</dbReference>
<dbReference type="SUPFAM" id="SSF88723">
    <property type="entry name" value="PIN domain-like"/>
    <property type="match status" value="1"/>
</dbReference>
<keyword evidence="6 8" id="KW-0460">Magnesium</keyword>
<dbReference type="InterPro" id="IPR029060">
    <property type="entry name" value="PIN-like_dom_sf"/>
</dbReference>
<comment type="caution">
    <text evidence="10">The sequence shown here is derived from an EMBL/GenBank/DDBJ whole genome shotgun (WGS) entry which is preliminary data.</text>
</comment>
<dbReference type="AlphaFoldDB" id="K0PNY2"/>
<evidence type="ECO:0000256" key="8">
    <source>
        <dbReference type="HAMAP-Rule" id="MF_00265"/>
    </source>
</evidence>
<protein>
    <recommendedName>
        <fullName evidence="8">Ribonuclease VapC</fullName>
        <shortName evidence="8">RNase VapC</shortName>
        <ecNumber evidence="8">3.1.-.-</ecNumber>
    </recommendedName>
    <alternativeName>
        <fullName evidence="8">Toxin VapC</fullName>
    </alternativeName>
</protein>
<dbReference type="RefSeq" id="WP_007537073.1">
    <property type="nucleotide sequence ID" value="NZ_HF536773.1"/>
</dbReference>
<dbReference type="CDD" id="cd18746">
    <property type="entry name" value="PIN_VapC4-5_FitB-like"/>
    <property type="match status" value="1"/>
</dbReference>
<dbReference type="PANTHER" id="PTHR33653">
    <property type="entry name" value="RIBONUCLEASE VAPC2"/>
    <property type="match status" value="1"/>
</dbReference>
<dbReference type="InterPro" id="IPR022907">
    <property type="entry name" value="VapC_family"/>
</dbReference>
<keyword evidence="3 8" id="KW-0540">Nuclease</keyword>
<feature type="binding site" evidence="8">
    <location>
        <position position="108"/>
    </location>
    <ligand>
        <name>Mg(2+)</name>
        <dbReference type="ChEBI" id="CHEBI:18420"/>
    </ligand>
</feature>
<dbReference type="PANTHER" id="PTHR33653:SF1">
    <property type="entry name" value="RIBONUCLEASE VAPC2"/>
    <property type="match status" value="1"/>
</dbReference>
<evidence type="ECO:0000256" key="1">
    <source>
        <dbReference type="ARBA" id="ARBA00001946"/>
    </source>
</evidence>
<evidence type="ECO:0000256" key="6">
    <source>
        <dbReference type="ARBA" id="ARBA00022842"/>
    </source>
</evidence>
<dbReference type="InterPro" id="IPR002716">
    <property type="entry name" value="PIN_dom"/>
</dbReference>
<dbReference type="InterPro" id="IPR050556">
    <property type="entry name" value="Type_II_TA_system_RNase"/>
</dbReference>
<dbReference type="eggNOG" id="COG1487">
    <property type="taxonomic scope" value="Bacteria"/>
</dbReference>
<dbReference type="HAMAP" id="MF_00265">
    <property type="entry name" value="VapC_Nob1"/>
    <property type="match status" value="1"/>
</dbReference>
<dbReference type="STRING" id="1211777.BN77_p10938"/>
<dbReference type="Pfam" id="PF01850">
    <property type="entry name" value="PIN"/>
    <property type="match status" value="1"/>
</dbReference>
<dbReference type="GO" id="GO:0090729">
    <property type="term" value="F:toxin activity"/>
    <property type="evidence" value="ECO:0007669"/>
    <property type="project" value="UniProtKB-KW"/>
</dbReference>
<feature type="binding site" evidence="8">
    <location>
        <position position="7"/>
    </location>
    <ligand>
        <name>Mg(2+)</name>
        <dbReference type="ChEBI" id="CHEBI:18420"/>
    </ligand>
</feature>
<feature type="domain" description="PIN" evidence="9">
    <location>
        <begin position="4"/>
        <end position="131"/>
    </location>
</feature>
<dbReference type="EC" id="3.1.-.-" evidence="8"/>
<keyword evidence="2 8" id="KW-1277">Toxin-antitoxin system</keyword>
<dbReference type="Proteomes" id="UP000009319">
    <property type="component" value="Unassembled WGS sequence"/>
</dbReference>
<keyword evidence="11" id="KW-1185">Reference proteome</keyword>
<comment type="cofactor">
    <cofactor evidence="1 8">
        <name>Mg(2+)</name>
        <dbReference type="ChEBI" id="CHEBI:18420"/>
    </cofactor>
</comment>
<comment type="function">
    <text evidence="8">Toxic component of a toxin-antitoxin (TA) system. An RNase.</text>
</comment>
<evidence type="ECO:0000313" key="11">
    <source>
        <dbReference type="Proteomes" id="UP000009319"/>
    </source>
</evidence>
<dbReference type="HOGENOM" id="CLU_118482_8_2_5"/>
<evidence type="ECO:0000256" key="4">
    <source>
        <dbReference type="ARBA" id="ARBA00022723"/>
    </source>
</evidence>
<name>K0PNY2_9HYPH</name>
<dbReference type="GO" id="GO:0000287">
    <property type="term" value="F:magnesium ion binding"/>
    <property type="evidence" value="ECO:0007669"/>
    <property type="project" value="UniProtKB-UniRule"/>
</dbReference>
<proteinExistence type="inferred from homology"/>
<evidence type="ECO:0000256" key="3">
    <source>
        <dbReference type="ARBA" id="ARBA00022722"/>
    </source>
</evidence>
<evidence type="ECO:0000256" key="7">
    <source>
        <dbReference type="ARBA" id="ARBA00038093"/>
    </source>
</evidence>
<dbReference type="Gene3D" id="3.40.50.1010">
    <property type="entry name" value="5'-nuclease"/>
    <property type="match status" value="1"/>
</dbReference>
<keyword evidence="8" id="KW-0800">Toxin</keyword>
<evidence type="ECO:0000313" key="10">
    <source>
        <dbReference type="EMBL" id="CCM78281.1"/>
    </source>
</evidence>
<keyword evidence="5 8" id="KW-0378">Hydrolase</keyword>
<organism evidence="10 11">
    <name type="scientific">Rhizobium mesoamericanum STM3625</name>
    <dbReference type="NCBI Taxonomy" id="1211777"/>
    <lineage>
        <taxon>Bacteria</taxon>
        <taxon>Pseudomonadati</taxon>
        <taxon>Pseudomonadota</taxon>
        <taxon>Alphaproteobacteria</taxon>
        <taxon>Hyphomicrobiales</taxon>
        <taxon>Rhizobiaceae</taxon>
        <taxon>Rhizobium/Agrobacterium group</taxon>
        <taxon>Rhizobium</taxon>
    </lineage>
</organism>
<accession>K0PNY2</accession>
<dbReference type="EMBL" id="CANI01000037">
    <property type="protein sequence ID" value="CCM78281.1"/>
    <property type="molecule type" value="Genomic_DNA"/>
</dbReference>
<evidence type="ECO:0000259" key="9">
    <source>
        <dbReference type="Pfam" id="PF01850"/>
    </source>
</evidence>
<evidence type="ECO:0000256" key="5">
    <source>
        <dbReference type="ARBA" id="ARBA00022801"/>
    </source>
</evidence>
<comment type="similarity">
    <text evidence="7 8">Belongs to the PINc/VapC protein family.</text>
</comment>
<sequence>MTHYLLDTNIISNIVKAQPSESLMTWLTEQRDEDLFISSLTIAEIRRGILEKSRGKKRDALDAWFAGSEGPQSLFAGRVLPFDDRAGLIWARLMADGKAAGRPRSGLDMIVAAIAGANDCVVVTDNERDFAGIEIINPIRGTV</sequence>
<dbReference type="GO" id="GO:0016787">
    <property type="term" value="F:hydrolase activity"/>
    <property type="evidence" value="ECO:0007669"/>
    <property type="project" value="UniProtKB-KW"/>
</dbReference>